<dbReference type="CDD" id="cd00067">
    <property type="entry name" value="GAL4"/>
    <property type="match status" value="1"/>
</dbReference>
<organism evidence="11 12">
    <name type="scientific">Aspergillus violaceofuscus (strain CBS 115571)</name>
    <dbReference type="NCBI Taxonomy" id="1450538"/>
    <lineage>
        <taxon>Eukaryota</taxon>
        <taxon>Fungi</taxon>
        <taxon>Dikarya</taxon>
        <taxon>Ascomycota</taxon>
        <taxon>Pezizomycotina</taxon>
        <taxon>Eurotiomycetes</taxon>
        <taxon>Eurotiomycetidae</taxon>
        <taxon>Eurotiales</taxon>
        <taxon>Aspergillaceae</taxon>
        <taxon>Aspergillus</taxon>
    </lineage>
</organism>
<proteinExistence type="predicted"/>
<keyword evidence="5" id="KW-0804">Transcription</keyword>
<dbReference type="Gene3D" id="4.10.240.10">
    <property type="entry name" value="Zn(2)-C6 fungal-type DNA-binding domain"/>
    <property type="match status" value="1"/>
</dbReference>
<evidence type="ECO:0000256" key="5">
    <source>
        <dbReference type="ARBA" id="ARBA00023163"/>
    </source>
</evidence>
<evidence type="ECO:0000256" key="1">
    <source>
        <dbReference type="ARBA" id="ARBA00022723"/>
    </source>
</evidence>
<dbReference type="PANTHER" id="PTHR47660">
    <property type="entry name" value="TRANSCRIPTION FACTOR WITH C2H2 AND ZN(2)-CYS(6) DNA BINDING DOMAIN (EUROFUNG)-RELATED-RELATED"/>
    <property type="match status" value="1"/>
</dbReference>
<name>A0A2V5H063_ASPV1</name>
<dbReference type="InterPro" id="IPR013087">
    <property type="entry name" value="Znf_C2H2_type"/>
</dbReference>
<dbReference type="InterPro" id="IPR001138">
    <property type="entry name" value="Zn2Cys6_DnaBD"/>
</dbReference>
<dbReference type="STRING" id="1450538.A0A2V5H063"/>
<feature type="domain" description="C2H2-type" evidence="10">
    <location>
        <begin position="10"/>
        <end position="38"/>
    </location>
</feature>
<keyword evidence="2" id="KW-0862">Zinc</keyword>
<sequence length="533" mass="60382">MEPATVEKRAECPFCTTTFTHRSSLIRHLRKKCNQPQPQTVRRKACSQCVADKTRCNLKRPSCSRCSVRQISCQYSTPFLDSSGSPSPERGQTTLAPQVNISTPPEPRAADSSSLFEDLLADPAPWDLSFPLDVNSSLSPRRDLAALVRNDNAQLYPTVLFGENPSSLLSPDPTAESPAAALANHSMEFIFRVLRSWPRMLAGDFQTPPFLHHSYIADGMTLPQSLANCFTLVKMWHGQCHGAEDLVHRLILNEVTSLLNKLDDLDEAALLAILQAVVIYLIILLFPGESSRPTLPPPTLLHKIQELANHAANTGLFLQEEREAMRPTWSAWIHVTSKRRAVLALYLLRWALSVFHNAPPLDCRQVGFMPAPAAKILWQAKSEQEWNSLYIRWLARWDGHGYIQGEFDRIRPGIKMEERAEKWLEEADEFGMIMMSIGELPFWRLPFVYTDAQIQGFSDESSSNTHLDPKAKEQPGRLRRILRNPGLLIMTSTCPQYTEGNRELLLPMSVWYLEDINILLQEYLTAQVCRSIR</sequence>
<accession>A0A2V5H063</accession>
<evidence type="ECO:0008006" key="13">
    <source>
        <dbReference type="Google" id="ProtNLM"/>
    </source>
</evidence>
<dbReference type="InterPro" id="IPR036864">
    <property type="entry name" value="Zn2-C6_fun-type_DNA-bd_sf"/>
</dbReference>
<keyword evidence="1" id="KW-0479">Metal-binding</keyword>
<dbReference type="GO" id="GO:0003677">
    <property type="term" value="F:DNA binding"/>
    <property type="evidence" value="ECO:0007669"/>
    <property type="project" value="UniProtKB-KW"/>
</dbReference>
<evidence type="ECO:0000259" key="10">
    <source>
        <dbReference type="PROSITE" id="PS50157"/>
    </source>
</evidence>
<keyword evidence="4" id="KW-0238">DNA-binding</keyword>
<feature type="compositionally biased region" description="Polar residues" evidence="8">
    <location>
        <begin position="80"/>
        <end position="103"/>
    </location>
</feature>
<dbReference type="EMBL" id="KZ825159">
    <property type="protein sequence ID" value="PYI17215.1"/>
    <property type="molecule type" value="Genomic_DNA"/>
</dbReference>
<protein>
    <recommendedName>
        <fullName evidence="13">Zn(2)-C6 fungal-type domain-containing protein</fullName>
    </recommendedName>
</protein>
<evidence type="ECO:0000256" key="8">
    <source>
        <dbReference type="SAM" id="MobiDB-lite"/>
    </source>
</evidence>
<dbReference type="PROSITE" id="PS50048">
    <property type="entry name" value="ZN2_CY6_FUNGAL_2"/>
    <property type="match status" value="1"/>
</dbReference>
<feature type="domain" description="Zn(2)-C6 fungal-type" evidence="9">
    <location>
        <begin position="45"/>
        <end position="75"/>
    </location>
</feature>
<evidence type="ECO:0000313" key="11">
    <source>
        <dbReference type="EMBL" id="PYI17215.1"/>
    </source>
</evidence>
<dbReference type="PROSITE" id="PS50157">
    <property type="entry name" value="ZINC_FINGER_C2H2_2"/>
    <property type="match status" value="1"/>
</dbReference>
<keyword evidence="6" id="KW-0539">Nucleus</keyword>
<evidence type="ECO:0000256" key="4">
    <source>
        <dbReference type="ARBA" id="ARBA00023125"/>
    </source>
</evidence>
<evidence type="ECO:0000256" key="3">
    <source>
        <dbReference type="ARBA" id="ARBA00023015"/>
    </source>
</evidence>
<keyword evidence="7" id="KW-0863">Zinc-finger</keyword>
<evidence type="ECO:0000256" key="2">
    <source>
        <dbReference type="ARBA" id="ARBA00022833"/>
    </source>
</evidence>
<evidence type="ECO:0000259" key="9">
    <source>
        <dbReference type="PROSITE" id="PS50048"/>
    </source>
</evidence>
<dbReference type="Proteomes" id="UP000249829">
    <property type="component" value="Unassembled WGS sequence"/>
</dbReference>
<dbReference type="GO" id="GO:0000981">
    <property type="term" value="F:DNA-binding transcription factor activity, RNA polymerase II-specific"/>
    <property type="evidence" value="ECO:0007669"/>
    <property type="project" value="InterPro"/>
</dbReference>
<dbReference type="AlphaFoldDB" id="A0A2V5H063"/>
<keyword evidence="3" id="KW-0805">Transcription regulation</keyword>
<dbReference type="SUPFAM" id="SSF57701">
    <property type="entry name" value="Zn2/Cys6 DNA-binding domain"/>
    <property type="match status" value="1"/>
</dbReference>
<evidence type="ECO:0000256" key="6">
    <source>
        <dbReference type="ARBA" id="ARBA00023242"/>
    </source>
</evidence>
<gene>
    <name evidence="11" type="ORF">BO99DRAFT_444872</name>
</gene>
<feature type="region of interest" description="Disordered" evidence="8">
    <location>
        <begin position="80"/>
        <end position="113"/>
    </location>
</feature>
<dbReference type="Pfam" id="PF00172">
    <property type="entry name" value="Zn_clus"/>
    <property type="match status" value="1"/>
</dbReference>
<dbReference type="GO" id="GO:0008270">
    <property type="term" value="F:zinc ion binding"/>
    <property type="evidence" value="ECO:0007669"/>
    <property type="project" value="UniProtKB-KW"/>
</dbReference>
<dbReference type="PANTHER" id="PTHR47660:SF3">
    <property type="entry name" value="FINGER DOMAIN PROTEIN, PUTATIVE (AFU_ORTHOLOGUE AFUA_4G03310)-RELATED"/>
    <property type="match status" value="1"/>
</dbReference>
<dbReference type="SMART" id="SM00066">
    <property type="entry name" value="GAL4"/>
    <property type="match status" value="1"/>
</dbReference>
<keyword evidence="12" id="KW-1185">Reference proteome</keyword>
<dbReference type="OMA" id="TICRYPT"/>
<reference evidence="11 12" key="1">
    <citation type="submission" date="2018-02" db="EMBL/GenBank/DDBJ databases">
        <title>The genomes of Aspergillus section Nigri reveals drivers in fungal speciation.</title>
        <authorList>
            <consortium name="DOE Joint Genome Institute"/>
            <person name="Vesth T.C."/>
            <person name="Nybo J."/>
            <person name="Theobald S."/>
            <person name="Brandl J."/>
            <person name="Frisvad J.C."/>
            <person name="Nielsen K.F."/>
            <person name="Lyhne E.K."/>
            <person name="Kogle M.E."/>
            <person name="Kuo A."/>
            <person name="Riley R."/>
            <person name="Clum A."/>
            <person name="Nolan M."/>
            <person name="Lipzen A."/>
            <person name="Salamov A."/>
            <person name="Henrissat B."/>
            <person name="Wiebenga A."/>
            <person name="De vries R.P."/>
            <person name="Grigoriev I.V."/>
            <person name="Mortensen U.H."/>
            <person name="Andersen M.R."/>
            <person name="Baker S.E."/>
        </authorList>
    </citation>
    <scope>NUCLEOTIDE SEQUENCE [LARGE SCALE GENOMIC DNA]</scope>
    <source>
        <strain evidence="11 12">CBS 115571</strain>
    </source>
</reference>
<evidence type="ECO:0000313" key="12">
    <source>
        <dbReference type="Proteomes" id="UP000249829"/>
    </source>
</evidence>
<evidence type="ECO:0000256" key="7">
    <source>
        <dbReference type="PROSITE-ProRule" id="PRU00042"/>
    </source>
</evidence>